<dbReference type="InterPro" id="IPR004402">
    <property type="entry name" value="DeoD-type"/>
</dbReference>
<evidence type="ECO:0000256" key="1">
    <source>
        <dbReference type="ARBA" id="ARBA00011888"/>
    </source>
</evidence>
<evidence type="ECO:0000256" key="4">
    <source>
        <dbReference type="ARBA" id="ARBA00022679"/>
    </source>
</evidence>
<dbReference type="NCBIfam" id="NF004489">
    <property type="entry name" value="PRK05819.1"/>
    <property type="match status" value="1"/>
</dbReference>
<dbReference type="KEGG" id="ima:PO878_12285"/>
<dbReference type="RefSeq" id="WP_272734803.1">
    <property type="nucleotide sequence ID" value="NZ_CP116942.1"/>
</dbReference>
<comment type="catalytic activity">
    <reaction evidence="5">
        <text>uridine + phosphate = alpha-D-ribose 1-phosphate + uracil</text>
        <dbReference type="Rhea" id="RHEA:24388"/>
        <dbReference type="ChEBI" id="CHEBI:16704"/>
        <dbReference type="ChEBI" id="CHEBI:17568"/>
        <dbReference type="ChEBI" id="CHEBI:43474"/>
        <dbReference type="ChEBI" id="CHEBI:57720"/>
        <dbReference type="EC" id="2.4.2.3"/>
    </reaction>
</comment>
<dbReference type="AlphaFoldDB" id="A0AAE9Y6L8"/>
<accession>A0AAE9Y6L8</accession>
<dbReference type="Proteomes" id="UP001216390">
    <property type="component" value="Chromosome"/>
</dbReference>
<dbReference type="Gene3D" id="3.40.50.1580">
    <property type="entry name" value="Nucleoside phosphorylase domain"/>
    <property type="match status" value="1"/>
</dbReference>
<feature type="domain" description="Nucleoside phosphorylase" evidence="6">
    <location>
        <begin position="16"/>
        <end position="225"/>
    </location>
</feature>
<dbReference type="GO" id="GO:0004850">
    <property type="term" value="F:uridine phosphorylase activity"/>
    <property type="evidence" value="ECO:0007669"/>
    <property type="project" value="UniProtKB-EC"/>
</dbReference>
<dbReference type="SUPFAM" id="SSF53167">
    <property type="entry name" value="Purine and uridine phosphorylases"/>
    <property type="match status" value="1"/>
</dbReference>
<evidence type="ECO:0000259" key="6">
    <source>
        <dbReference type="Pfam" id="PF01048"/>
    </source>
</evidence>
<protein>
    <recommendedName>
        <fullName evidence="2">Uridine phosphorylase</fullName>
        <ecNumber evidence="1">2.4.2.3</ecNumber>
    </recommendedName>
</protein>
<evidence type="ECO:0000256" key="3">
    <source>
        <dbReference type="ARBA" id="ARBA00022676"/>
    </source>
</evidence>
<dbReference type="PANTHER" id="PTHR43691:SF11">
    <property type="entry name" value="FI09636P-RELATED"/>
    <property type="match status" value="1"/>
</dbReference>
<dbReference type="GO" id="GO:0005829">
    <property type="term" value="C:cytosol"/>
    <property type="evidence" value="ECO:0007669"/>
    <property type="project" value="TreeGrafter"/>
</dbReference>
<sequence length="236" mass="24548">MPTPHISAAPGDFAPVCLMPGDPRRARHVAETFLDDARLVTDVRSMEGFTGTYEGRPVSVMAHGMGVPSVSIYATELVRDYGVGTLVRIGSCGSVQPDLDLRSVVVALGASTDSGVNRTRFGGHDLAAVADFALARAAVDAADALGVAVRVGTVFTSDLFYAPDPAINELAARLGALAVEMEAAGLYGVAAEHGARALTLLTVSDHLLDDAHLSSDDRQRSFDDMVRVALATAVAA</sequence>
<dbReference type="EC" id="2.4.2.3" evidence="1"/>
<name>A0AAE9Y6L8_9ACTN</name>
<dbReference type="Pfam" id="PF01048">
    <property type="entry name" value="PNP_UDP_1"/>
    <property type="match status" value="1"/>
</dbReference>
<keyword evidence="4 7" id="KW-0808">Transferase</keyword>
<evidence type="ECO:0000256" key="5">
    <source>
        <dbReference type="ARBA" id="ARBA00048447"/>
    </source>
</evidence>
<dbReference type="PANTHER" id="PTHR43691">
    <property type="entry name" value="URIDINE PHOSPHORYLASE"/>
    <property type="match status" value="1"/>
</dbReference>
<keyword evidence="8" id="KW-1185">Reference proteome</keyword>
<gene>
    <name evidence="7" type="primary">deoD</name>
    <name evidence="7" type="ORF">PO878_12285</name>
</gene>
<proteinExistence type="inferred from homology"/>
<dbReference type="CDD" id="cd09006">
    <property type="entry name" value="PNP_EcPNPI-like"/>
    <property type="match status" value="1"/>
</dbReference>
<dbReference type="EMBL" id="CP116942">
    <property type="protein sequence ID" value="WCO65278.1"/>
    <property type="molecule type" value="Genomic_DNA"/>
</dbReference>
<dbReference type="GO" id="GO:0004731">
    <property type="term" value="F:purine-nucleoside phosphorylase activity"/>
    <property type="evidence" value="ECO:0007669"/>
    <property type="project" value="InterPro"/>
</dbReference>
<evidence type="ECO:0000313" key="7">
    <source>
        <dbReference type="EMBL" id="WCO65278.1"/>
    </source>
</evidence>
<keyword evidence="3 7" id="KW-0328">Glycosyltransferase</keyword>
<evidence type="ECO:0000313" key="8">
    <source>
        <dbReference type="Proteomes" id="UP001216390"/>
    </source>
</evidence>
<dbReference type="InterPro" id="IPR000845">
    <property type="entry name" value="Nucleoside_phosphorylase_d"/>
</dbReference>
<dbReference type="GO" id="GO:0006152">
    <property type="term" value="P:purine nucleoside catabolic process"/>
    <property type="evidence" value="ECO:0007669"/>
    <property type="project" value="TreeGrafter"/>
</dbReference>
<organism evidence="7 8">
    <name type="scientific">Iamia majanohamensis</name>
    <dbReference type="NCBI Taxonomy" id="467976"/>
    <lineage>
        <taxon>Bacteria</taxon>
        <taxon>Bacillati</taxon>
        <taxon>Actinomycetota</taxon>
        <taxon>Acidimicrobiia</taxon>
        <taxon>Acidimicrobiales</taxon>
        <taxon>Iamiaceae</taxon>
        <taxon>Iamia</taxon>
    </lineage>
</organism>
<evidence type="ECO:0000256" key="2">
    <source>
        <dbReference type="ARBA" id="ARBA00021980"/>
    </source>
</evidence>
<reference evidence="7" key="1">
    <citation type="submission" date="2023-01" db="EMBL/GenBank/DDBJ databases">
        <title>The diversity of Class Acidimicrobiia in South China Sea sediment environments and the proposal of Iamia marina sp. nov., a novel species of the genus Iamia.</title>
        <authorList>
            <person name="He Y."/>
            <person name="Tian X."/>
        </authorList>
    </citation>
    <scope>NUCLEOTIDE SEQUENCE</scope>
    <source>
        <strain evidence="7">DSM 19957</strain>
    </source>
</reference>
<dbReference type="HAMAP" id="MF_01627">
    <property type="entry name" value="Pur_nucleosid_phosp"/>
    <property type="match status" value="1"/>
</dbReference>
<dbReference type="InterPro" id="IPR035994">
    <property type="entry name" value="Nucleoside_phosphorylase_sf"/>
</dbReference>
<dbReference type="NCBIfam" id="TIGR00107">
    <property type="entry name" value="deoD"/>
    <property type="match status" value="1"/>
</dbReference>